<keyword evidence="10 12" id="KW-0648">Protein biosynthesis</keyword>
<comment type="cofactor">
    <cofactor evidence="12">
        <name>Zn(2+)</name>
        <dbReference type="ChEBI" id="CHEBI:29105"/>
    </cofactor>
    <text evidence="12">Binds 1 zinc ion per subunit.</text>
</comment>
<evidence type="ECO:0000256" key="8">
    <source>
        <dbReference type="ARBA" id="ARBA00022833"/>
    </source>
</evidence>
<keyword evidence="6 12" id="KW-0479">Metal-binding</keyword>
<reference evidence="15" key="1">
    <citation type="submission" date="2017-09" db="EMBL/GenBank/DDBJ databases">
        <title>Depth-based differentiation of microbial function through sediment-hosted aquifers and enrichment of novel symbionts in the deep terrestrial subsurface.</title>
        <authorList>
            <person name="Probst A.J."/>
            <person name="Ladd B."/>
            <person name="Jarett J.K."/>
            <person name="Geller-Mcgrath D.E."/>
            <person name="Sieber C.M.K."/>
            <person name="Emerson J.B."/>
            <person name="Anantharaman K."/>
            <person name="Thomas B.C."/>
            <person name="Malmstrom R."/>
            <person name="Stieglmeier M."/>
            <person name="Klingl A."/>
            <person name="Woyke T."/>
            <person name="Ryan C.M."/>
            <person name="Banfield J.F."/>
        </authorList>
    </citation>
    <scope>NUCLEOTIDE SEQUENCE [LARGE SCALE GENOMIC DNA]</scope>
</reference>
<dbReference type="Pfam" id="PF01406">
    <property type="entry name" value="tRNA-synt_1e"/>
    <property type="match status" value="1"/>
</dbReference>
<evidence type="ECO:0000256" key="7">
    <source>
        <dbReference type="ARBA" id="ARBA00022741"/>
    </source>
</evidence>
<dbReference type="GO" id="GO:0005524">
    <property type="term" value="F:ATP binding"/>
    <property type="evidence" value="ECO:0007669"/>
    <property type="project" value="UniProtKB-UniRule"/>
</dbReference>
<dbReference type="InterPro" id="IPR015273">
    <property type="entry name" value="Cys-tRNA-synt_Ia_DALR"/>
</dbReference>
<feature type="binding site" evidence="12">
    <location>
        <position position="30"/>
    </location>
    <ligand>
        <name>Zn(2+)</name>
        <dbReference type="ChEBI" id="CHEBI:29105"/>
    </ligand>
</feature>
<comment type="caution">
    <text evidence="14">The sequence shown here is derived from an EMBL/GenBank/DDBJ whole genome shotgun (WGS) entry which is preliminary data.</text>
</comment>
<dbReference type="InterPro" id="IPR009080">
    <property type="entry name" value="tRNAsynth_Ia_anticodon-bd"/>
</dbReference>
<evidence type="ECO:0000256" key="10">
    <source>
        <dbReference type="ARBA" id="ARBA00022917"/>
    </source>
</evidence>
<dbReference type="Gene3D" id="3.40.50.620">
    <property type="entry name" value="HUPs"/>
    <property type="match status" value="1"/>
</dbReference>
<dbReference type="CDD" id="cd00672">
    <property type="entry name" value="CysRS_core"/>
    <property type="match status" value="1"/>
</dbReference>
<evidence type="ECO:0000256" key="1">
    <source>
        <dbReference type="ARBA" id="ARBA00004496"/>
    </source>
</evidence>
<keyword evidence="7 12" id="KW-0547">Nucleotide-binding</keyword>
<dbReference type="InterPro" id="IPR024909">
    <property type="entry name" value="Cys-tRNA/MSH_ligase"/>
</dbReference>
<evidence type="ECO:0000256" key="6">
    <source>
        <dbReference type="ARBA" id="ARBA00022723"/>
    </source>
</evidence>
<dbReference type="PRINTS" id="PR00983">
    <property type="entry name" value="TRNASYNTHCYS"/>
</dbReference>
<evidence type="ECO:0000256" key="4">
    <source>
        <dbReference type="ARBA" id="ARBA00022490"/>
    </source>
</evidence>
<keyword evidence="4 12" id="KW-0963">Cytoplasm</keyword>
<dbReference type="GO" id="GO:0006423">
    <property type="term" value="P:cysteinyl-tRNA aminoacylation"/>
    <property type="evidence" value="ECO:0007669"/>
    <property type="project" value="UniProtKB-UniRule"/>
</dbReference>
<comment type="subunit">
    <text evidence="3 12">Monomer.</text>
</comment>
<evidence type="ECO:0000256" key="3">
    <source>
        <dbReference type="ARBA" id="ARBA00011245"/>
    </source>
</evidence>
<dbReference type="AlphaFoldDB" id="A0A2H0W275"/>
<proteinExistence type="inferred from homology"/>
<dbReference type="Proteomes" id="UP000230935">
    <property type="component" value="Unassembled WGS sequence"/>
</dbReference>
<organism evidence="14 15">
    <name type="scientific">Candidatus Buchananbacteria bacterium CG10_big_fil_rev_8_21_14_0_10_42_9</name>
    <dbReference type="NCBI Taxonomy" id="1974526"/>
    <lineage>
        <taxon>Bacteria</taxon>
        <taxon>Candidatus Buchananiibacteriota</taxon>
    </lineage>
</organism>
<keyword evidence="11 12" id="KW-0030">Aminoacyl-tRNA synthetase</keyword>
<evidence type="ECO:0000259" key="13">
    <source>
        <dbReference type="SMART" id="SM00840"/>
    </source>
</evidence>
<dbReference type="SMART" id="SM00840">
    <property type="entry name" value="DALR_2"/>
    <property type="match status" value="1"/>
</dbReference>
<dbReference type="SUPFAM" id="SSF52374">
    <property type="entry name" value="Nucleotidylyl transferase"/>
    <property type="match status" value="1"/>
</dbReference>
<dbReference type="InterPro" id="IPR014729">
    <property type="entry name" value="Rossmann-like_a/b/a_fold"/>
</dbReference>
<sequence length="478" mass="54403">MAKLTLYNTLTRKKEVFRPIKKGLVGLYTCGPTVYNYAHIGNLRTYIFEDILKRVLVLAGYKVRHVMNITDVGHLTSDADTGEDKMETGAQREGKTVWEIANYYTQAFNRDIEKLNIITPDKFAKATDTIGEQIKLIKKLERNGFTYTTDDGVYYDTSKFKDYSNLARLNLSQQKVGARVGVNAQKRSPTDFALWKFSPKNTHRAMEWESPWGTGFPGWHLECSAISTKYLGKHFDIHAGGIDHIPIHHTNERAQNIAAFGKPVVNYWLHGEFLVVSDQAKMAKSKGEFVTLQSLMDKGYSPLAYRYLALMTHYRQKLVFSWSSLKAAHNAMSKLASQVITWPHGGKASRQAVNKFKDAMYDDLNTPQAVAVAWEIVKDTKIKPADKRATLESFDNVLGLGLNALKVNVFNVIEITPTIKVRVSSDITISSEVRALIKEREINRQMKNWERSDELRELIENKGYRIEDTRDIPLVSKK</sequence>
<dbReference type="HAMAP" id="MF_00041">
    <property type="entry name" value="Cys_tRNA_synth"/>
    <property type="match status" value="1"/>
</dbReference>
<feature type="binding site" evidence="12">
    <location>
        <position position="223"/>
    </location>
    <ligand>
        <name>Zn(2+)</name>
        <dbReference type="ChEBI" id="CHEBI:29105"/>
    </ligand>
</feature>
<comment type="catalytic activity">
    <reaction evidence="12">
        <text>tRNA(Cys) + L-cysteine + ATP = L-cysteinyl-tRNA(Cys) + AMP + diphosphate</text>
        <dbReference type="Rhea" id="RHEA:17773"/>
        <dbReference type="Rhea" id="RHEA-COMP:9661"/>
        <dbReference type="Rhea" id="RHEA-COMP:9679"/>
        <dbReference type="ChEBI" id="CHEBI:30616"/>
        <dbReference type="ChEBI" id="CHEBI:33019"/>
        <dbReference type="ChEBI" id="CHEBI:35235"/>
        <dbReference type="ChEBI" id="CHEBI:78442"/>
        <dbReference type="ChEBI" id="CHEBI:78517"/>
        <dbReference type="ChEBI" id="CHEBI:456215"/>
        <dbReference type="EC" id="6.1.1.16"/>
    </reaction>
</comment>
<dbReference type="PANTHER" id="PTHR10890">
    <property type="entry name" value="CYSTEINYL-TRNA SYNTHETASE"/>
    <property type="match status" value="1"/>
</dbReference>
<dbReference type="NCBIfam" id="TIGR00435">
    <property type="entry name" value="cysS"/>
    <property type="match status" value="1"/>
</dbReference>
<keyword evidence="9 12" id="KW-0067">ATP-binding</keyword>
<dbReference type="SUPFAM" id="SSF47323">
    <property type="entry name" value="Anticodon-binding domain of a subclass of class I aminoacyl-tRNA synthetases"/>
    <property type="match status" value="1"/>
</dbReference>
<evidence type="ECO:0000256" key="11">
    <source>
        <dbReference type="ARBA" id="ARBA00023146"/>
    </source>
</evidence>
<evidence type="ECO:0000313" key="15">
    <source>
        <dbReference type="Proteomes" id="UP000230935"/>
    </source>
</evidence>
<evidence type="ECO:0000256" key="9">
    <source>
        <dbReference type="ARBA" id="ARBA00022840"/>
    </source>
</evidence>
<dbReference type="Gene3D" id="1.20.120.640">
    <property type="entry name" value="Anticodon-binding domain of a subclass of class I aminoacyl-tRNA synthetases"/>
    <property type="match status" value="1"/>
</dbReference>
<dbReference type="PANTHER" id="PTHR10890:SF3">
    <property type="entry name" value="CYSTEINE--TRNA LIGASE, CYTOPLASMIC"/>
    <property type="match status" value="1"/>
</dbReference>
<evidence type="ECO:0000256" key="2">
    <source>
        <dbReference type="ARBA" id="ARBA00005594"/>
    </source>
</evidence>
<dbReference type="GO" id="GO:0004817">
    <property type="term" value="F:cysteine-tRNA ligase activity"/>
    <property type="evidence" value="ECO:0007669"/>
    <property type="project" value="UniProtKB-UniRule"/>
</dbReference>
<keyword evidence="8 12" id="KW-0862">Zinc</keyword>
<evidence type="ECO:0000256" key="5">
    <source>
        <dbReference type="ARBA" id="ARBA00022598"/>
    </source>
</evidence>
<dbReference type="GO" id="GO:0008270">
    <property type="term" value="F:zinc ion binding"/>
    <property type="evidence" value="ECO:0007669"/>
    <property type="project" value="UniProtKB-UniRule"/>
</dbReference>
<accession>A0A2H0W275</accession>
<name>A0A2H0W275_9BACT</name>
<comment type="subcellular location">
    <subcellularLocation>
        <location evidence="1 12">Cytoplasm</location>
    </subcellularLocation>
</comment>
<dbReference type="EC" id="6.1.1.16" evidence="12"/>
<feature type="binding site" evidence="12">
    <location>
        <position position="252"/>
    </location>
    <ligand>
        <name>Zn(2+)</name>
        <dbReference type="ChEBI" id="CHEBI:29105"/>
    </ligand>
</feature>
<feature type="short sequence motif" description="'KMSKS' region" evidence="12">
    <location>
        <begin position="281"/>
        <end position="285"/>
    </location>
</feature>
<feature type="binding site" evidence="12">
    <location>
        <position position="284"/>
    </location>
    <ligand>
        <name>ATP</name>
        <dbReference type="ChEBI" id="CHEBI:30616"/>
    </ligand>
</feature>
<dbReference type="Pfam" id="PF09190">
    <property type="entry name" value="DALR_2"/>
    <property type="match status" value="1"/>
</dbReference>
<feature type="binding site" evidence="12">
    <location>
        <position position="248"/>
    </location>
    <ligand>
        <name>Zn(2+)</name>
        <dbReference type="ChEBI" id="CHEBI:29105"/>
    </ligand>
</feature>
<evidence type="ECO:0000256" key="12">
    <source>
        <dbReference type="HAMAP-Rule" id="MF_00041"/>
    </source>
</evidence>
<gene>
    <name evidence="12" type="primary">cysS</name>
    <name evidence="14" type="ORF">COT81_01055</name>
</gene>
<keyword evidence="5 12" id="KW-0436">Ligase</keyword>
<evidence type="ECO:0000313" key="14">
    <source>
        <dbReference type="EMBL" id="PIS05469.1"/>
    </source>
</evidence>
<dbReference type="EMBL" id="PEZZ01000006">
    <property type="protein sequence ID" value="PIS05469.1"/>
    <property type="molecule type" value="Genomic_DNA"/>
</dbReference>
<comment type="similarity">
    <text evidence="2 12">Belongs to the class-I aminoacyl-tRNA synthetase family.</text>
</comment>
<dbReference type="GO" id="GO:0005829">
    <property type="term" value="C:cytosol"/>
    <property type="evidence" value="ECO:0007669"/>
    <property type="project" value="TreeGrafter"/>
</dbReference>
<feature type="domain" description="Cysteinyl-tRNA synthetase class Ia DALR" evidence="13">
    <location>
        <begin position="355"/>
        <end position="410"/>
    </location>
</feature>
<dbReference type="InterPro" id="IPR015803">
    <property type="entry name" value="Cys-tRNA-ligase"/>
</dbReference>
<feature type="short sequence motif" description="'HIGH' region" evidence="12">
    <location>
        <begin position="32"/>
        <end position="42"/>
    </location>
</feature>
<dbReference type="InterPro" id="IPR032678">
    <property type="entry name" value="tRNA-synt_1_cat_dom"/>
</dbReference>
<protein>
    <recommendedName>
        <fullName evidence="12">Cysteine--tRNA ligase</fullName>
        <ecNumber evidence="12">6.1.1.16</ecNumber>
    </recommendedName>
    <alternativeName>
        <fullName evidence="12">Cysteinyl-tRNA synthetase</fullName>
        <shortName evidence="12">CysRS</shortName>
    </alternativeName>
</protein>